<dbReference type="RefSeq" id="WP_184000626.1">
    <property type="nucleotide sequence ID" value="NZ_JACIEH010000005.1"/>
</dbReference>
<proteinExistence type="predicted"/>
<dbReference type="InterPro" id="IPR018733">
    <property type="entry name" value="DUF2274"/>
</dbReference>
<accession>A0A7W6JXA6</accession>
<evidence type="ECO:0008006" key="3">
    <source>
        <dbReference type="Google" id="ProtNLM"/>
    </source>
</evidence>
<dbReference type="EMBL" id="JACIEH010000005">
    <property type="protein sequence ID" value="MBB4101283.1"/>
    <property type="molecule type" value="Genomic_DNA"/>
</dbReference>
<evidence type="ECO:0000313" key="2">
    <source>
        <dbReference type="Proteomes" id="UP000557392"/>
    </source>
</evidence>
<reference evidence="1 2" key="1">
    <citation type="submission" date="2020-08" db="EMBL/GenBank/DDBJ databases">
        <title>Genomic Encyclopedia of Type Strains, Phase IV (KMG-IV): sequencing the most valuable type-strain genomes for metagenomic binning, comparative biology and taxonomic classification.</title>
        <authorList>
            <person name="Goeker M."/>
        </authorList>
    </citation>
    <scope>NUCLEOTIDE SEQUENCE [LARGE SCALE GENOMIC DNA]</scope>
    <source>
        <strain evidence="1 2">DSM 101806</strain>
    </source>
</reference>
<organism evidence="1 2">
    <name type="scientific">Sphingomonas kyeonggiensis</name>
    <dbReference type="NCBI Taxonomy" id="1268553"/>
    <lineage>
        <taxon>Bacteria</taxon>
        <taxon>Pseudomonadati</taxon>
        <taxon>Pseudomonadota</taxon>
        <taxon>Alphaproteobacteria</taxon>
        <taxon>Sphingomonadales</taxon>
        <taxon>Sphingomonadaceae</taxon>
        <taxon>Sphingomonas</taxon>
    </lineage>
</organism>
<comment type="caution">
    <text evidence="1">The sequence shown here is derived from an EMBL/GenBank/DDBJ whole genome shotgun (WGS) entry which is preliminary data.</text>
</comment>
<sequence>MTGLRLAKLPDRTPVKLAVSISPDLHLALSEYAALYAEAYGREEPVAELVPAMLSAFLDSDREFAKRRRAPATAS</sequence>
<dbReference type="AlphaFoldDB" id="A0A7W6JXA6"/>
<protein>
    <recommendedName>
        <fullName evidence="3">DUF2274 domain-containing protein</fullName>
    </recommendedName>
</protein>
<evidence type="ECO:0000313" key="1">
    <source>
        <dbReference type="EMBL" id="MBB4101283.1"/>
    </source>
</evidence>
<gene>
    <name evidence="1" type="ORF">GGR46_004873</name>
</gene>
<dbReference type="Pfam" id="PF10038">
    <property type="entry name" value="DUF2274"/>
    <property type="match status" value="1"/>
</dbReference>
<dbReference type="Proteomes" id="UP000557392">
    <property type="component" value="Unassembled WGS sequence"/>
</dbReference>
<keyword evidence="2" id="KW-1185">Reference proteome</keyword>
<name>A0A7W6JXA6_9SPHN</name>